<proteinExistence type="predicted"/>
<name>A0ABZ0YM19_9GAMM</name>
<evidence type="ECO:0000313" key="1">
    <source>
        <dbReference type="EMBL" id="WQH13180.1"/>
    </source>
</evidence>
<organism evidence="1 2">
    <name type="scientific">Vreelandella neptunia</name>
    <dbReference type="NCBI Taxonomy" id="115551"/>
    <lineage>
        <taxon>Bacteria</taxon>
        <taxon>Pseudomonadati</taxon>
        <taxon>Pseudomonadota</taxon>
        <taxon>Gammaproteobacteria</taxon>
        <taxon>Oceanospirillales</taxon>
        <taxon>Halomonadaceae</taxon>
        <taxon>Vreelandella</taxon>
    </lineage>
</organism>
<gene>
    <name evidence="1" type="ORF">SR894_01210</name>
</gene>
<protein>
    <submittedName>
        <fullName evidence="1">AlpA family phage regulatory protein</fullName>
    </submittedName>
</protein>
<dbReference type="Pfam" id="PF05930">
    <property type="entry name" value="Phage_AlpA"/>
    <property type="match status" value="1"/>
</dbReference>
<dbReference type="Proteomes" id="UP001324794">
    <property type="component" value="Chromosome"/>
</dbReference>
<accession>A0ABZ0YM19</accession>
<sequence>MRQMKNDYPTLIRRPEVLKRCAFSSTTLHRLIHANDFPSPVQLSERSVAWVENEVDEWIVERIKRRKG</sequence>
<evidence type="ECO:0000313" key="2">
    <source>
        <dbReference type="Proteomes" id="UP001324794"/>
    </source>
</evidence>
<dbReference type="EMBL" id="CP140255">
    <property type="protein sequence ID" value="WQH13180.1"/>
    <property type="molecule type" value="Genomic_DNA"/>
</dbReference>
<keyword evidence="2" id="KW-1185">Reference proteome</keyword>
<dbReference type="Gene3D" id="1.10.238.160">
    <property type="match status" value="1"/>
</dbReference>
<reference evidence="1 2" key="1">
    <citation type="submission" date="2023-11" db="EMBL/GenBank/DDBJ databases">
        <title>MicrobeMod: A computational toolkit for identifying prokaryotic methylation and restriction-modification with nanopore sequencing.</title>
        <authorList>
            <person name="Crits-Christoph A."/>
            <person name="Kang S.C."/>
            <person name="Lee H."/>
            <person name="Ostrov N."/>
        </authorList>
    </citation>
    <scope>NUCLEOTIDE SEQUENCE [LARGE SCALE GENOMIC DNA]</scope>
    <source>
        <strain evidence="1 2">ATCC BAA-805</strain>
    </source>
</reference>
<dbReference type="RefSeq" id="WP_246638202.1">
    <property type="nucleotide sequence ID" value="NZ_CP140255.1"/>
</dbReference>
<dbReference type="InterPro" id="IPR010260">
    <property type="entry name" value="AlpA"/>
</dbReference>